<protein>
    <submittedName>
        <fullName evidence="5">TetR/AcrR family transcriptional regulator</fullName>
    </submittedName>
</protein>
<dbReference type="InterPro" id="IPR009057">
    <property type="entry name" value="Homeodomain-like_sf"/>
</dbReference>
<dbReference type="InterPro" id="IPR001647">
    <property type="entry name" value="HTH_TetR"/>
</dbReference>
<dbReference type="PROSITE" id="PS50977">
    <property type="entry name" value="HTH_TETR_2"/>
    <property type="match status" value="1"/>
</dbReference>
<evidence type="ECO:0000313" key="6">
    <source>
        <dbReference type="Proteomes" id="UP001162802"/>
    </source>
</evidence>
<dbReference type="SUPFAM" id="SSF48498">
    <property type="entry name" value="Tetracyclin repressor-like, C-terminal domain"/>
    <property type="match status" value="1"/>
</dbReference>
<evidence type="ECO:0000256" key="3">
    <source>
        <dbReference type="SAM" id="MobiDB-lite"/>
    </source>
</evidence>
<feature type="region of interest" description="Disordered" evidence="3">
    <location>
        <begin position="1"/>
        <end position="26"/>
    </location>
</feature>
<evidence type="ECO:0000313" key="5">
    <source>
        <dbReference type="EMBL" id="MCJ1961295.1"/>
    </source>
</evidence>
<evidence type="ECO:0000256" key="2">
    <source>
        <dbReference type="PROSITE-ProRule" id="PRU00335"/>
    </source>
</evidence>
<dbReference type="Proteomes" id="UP001162802">
    <property type="component" value="Unassembled WGS sequence"/>
</dbReference>
<reference evidence="5" key="1">
    <citation type="submission" date="2022-03" db="EMBL/GenBank/DDBJ databases">
        <title>Identification of a novel bacterium isolated from mangrove sediments.</title>
        <authorList>
            <person name="Pan X."/>
        </authorList>
    </citation>
    <scope>NUCLEOTIDE SEQUENCE</scope>
    <source>
        <strain evidence="5">B2637</strain>
    </source>
</reference>
<dbReference type="Gene3D" id="1.10.357.10">
    <property type="entry name" value="Tetracycline Repressor, domain 2"/>
    <property type="match status" value="1"/>
</dbReference>
<organism evidence="5 6">
    <name type="scientific">Novosphingobium mangrovi</name>
    <name type="common">ex Hu et al. 2023</name>
    <dbReference type="NCBI Taxonomy" id="2930094"/>
    <lineage>
        <taxon>Bacteria</taxon>
        <taxon>Pseudomonadati</taxon>
        <taxon>Pseudomonadota</taxon>
        <taxon>Alphaproteobacteria</taxon>
        <taxon>Sphingomonadales</taxon>
        <taxon>Sphingomonadaceae</taxon>
        <taxon>Novosphingobium</taxon>
    </lineage>
</organism>
<proteinExistence type="predicted"/>
<gene>
    <name evidence="5" type="ORF">MTR65_11430</name>
</gene>
<feature type="DNA-binding region" description="H-T-H motif" evidence="2">
    <location>
        <begin position="47"/>
        <end position="66"/>
    </location>
</feature>
<dbReference type="SUPFAM" id="SSF46689">
    <property type="entry name" value="Homeodomain-like"/>
    <property type="match status" value="1"/>
</dbReference>
<dbReference type="InterPro" id="IPR050109">
    <property type="entry name" value="HTH-type_TetR-like_transc_reg"/>
</dbReference>
<dbReference type="PANTHER" id="PTHR30055">
    <property type="entry name" value="HTH-TYPE TRANSCRIPTIONAL REGULATOR RUTR"/>
    <property type="match status" value="1"/>
</dbReference>
<evidence type="ECO:0000259" key="4">
    <source>
        <dbReference type="PROSITE" id="PS50977"/>
    </source>
</evidence>
<keyword evidence="1 2" id="KW-0238">DNA-binding</keyword>
<dbReference type="EMBL" id="JALHAT010000018">
    <property type="protein sequence ID" value="MCJ1961295.1"/>
    <property type="molecule type" value="Genomic_DNA"/>
</dbReference>
<accession>A0ABT0ADM3</accession>
<dbReference type="InterPro" id="IPR036271">
    <property type="entry name" value="Tet_transcr_reg_TetR-rel_C_sf"/>
</dbReference>
<name>A0ABT0ADM3_9SPHN</name>
<dbReference type="InterPro" id="IPR041490">
    <property type="entry name" value="KstR2_TetR_C"/>
</dbReference>
<dbReference type="Pfam" id="PF00440">
    <property type="entry name" value="TetR_N"/>
    <property type="match status" value="1"/>
</dbReference>
<sequence length="205" mass="22472">MHCSPALATQQDMANPAPPSSRDPSREDSILAAAAALFAERGYAATSIRDIGEKVGLLGGSLYHYIKSKDALFIRVHDDALRGAEEAIRSAIAPISDPARRLETACRVLIAIQLDPASLTLPLMNDFRAVPASVRAKLIERRDAFETLFTELVEATPLPVHIDRALYRILLLTTINSAGNWYRPGRLSLDEVTRQILAIYQVPEA</sequence>
<keyword evidence="6" id="KW-1185">Reference proteome</keyword>
<dbReference type="PRINTS" id="PR00455">
    <property type="entry name" value="HTHTETR"/>
</dbReference>
<feature type="domain" description="HTH tetR-type" evidence="4">
    <location>
        <begin position="24"/>
        <end position="84"/>
    </location>
</feature>
<evidence type="ECO:0000256" key="1">
    <source>
        <dbReference type="ARBA" id="ARBA00023125"/>
    </source>
</evidence>
<dbReference type="PANTHER" id="PTHR30055:SF226">
    <property type="entry name" value="HTH-TYPE TRANSCRIPTIONAL REGULATOR PKSA"/>
    <property type="match status" value="1"/>
</dbReference>
<comment type="caution">
    <text evidence="5">The sequence shown here is derived from an EMBL/GenBank/DDBJ whole genome shotgun (WGS) entry which is preliminary data.</text>
</comment>
<dbReference type="Pfam" id="PF17932">
    <property type="entry name" value="TetR_C_24"/>
    <property type="match status" value="1"/>
</dbReference>